<keyword evidence="3" id="KW-0560">Oxidoreductase</keyword>
<dbReference type="VEuPathDB" id="FungiDB:FGRAMPH1_01G13547"/>
<dbReference type="eggNOG" id="ENOG502SKH5">
    <property type="taxonomic scope" value="Eukaryota"/>
</dbReference>
<dbReference type="PANTHER" id="PTHR42748:SF30">
    <property type="entry name" value="NMRA-LIKE DOMAIN-CONTAINING PROTEIN"/>
    <property type="match status" value="1"/>
</dbReference>
<name>A0A0E0S502_GIBZE</name>
<gene>
    <name evidence="6" type="primary">FG03721.1</name>
    <name evidence="5" type="ORF">FGRAMPH1_01T13547</name>
</gene>
<dbReference type="AlphaFoldDB" id="A0A0E0S502"/>
<dbReference type="InterPro" id="IPR036291">
    <property type="entry name" value="NAD(P)-bd_dom_sf"/>
</dbReference>
<dbReference type="GO" id="GO:0016491">
    <property type="term" value="F:oxidoreductase activity"/>
    <property type="evidence" value="ECO:0007669"/>
    <property type="project" value="UniProtKB-KW"/>
</dbReference>
<keyword evidence="7" id="KW-1185">Reference proteome</keyword>
<reference evidence="6 7" key="2">
    <citation type="journal article" date="2010" name="Nature">
        <title>Comparative genomics reveals mobile pathogenicity chromosomes in Fusarium.</title>
        <authorList>
            <person name="Ma L.J."/>
            <person name="van der Does H.C."/>
            <person name="Borkovich K.A."/>
            <person name="Coleman J.J."/>
            <person name="Daboussi M.J."/>
            <person name="Di Pietro A."/>
            <person name="Dufresne M."/>
            <person name="Freitag M."/>
            <person name="Grabherr M."/>
            <person name="Henrissat B."/>
            <person name="Houterman P.M."/>
            <person name="Kang S."/>
            <person name="Shim W.B."/>
            <person name="Woloshuk C."/>
            <person name="Xie X."/>
            <person name="Xu J.R."/>
            <person name="Antoniw J."/>
            <person name="Baker S.E."/>
            <person name="Bluhm B.H."/>
            <person name="Breakspear A."/>
            <person name="Brown D.W."/>
            <person name="Butchko R.A."/>
            <person name="Chapman S."/>
            <person name="Coulson R."/>
            <person name="Coutinho P.M."/>
            <person name="Danchin E.G."/>
            <person name="Diener A."/>
            <person name="Gale L.R."/>
            <person name="Gardiner D.M."/>
            <person name="Goff S."/>
            <person name="Hammond-Kosack K.E."/>
            <person name="Hilburn K."/>
            <person name="Hua-Van A."/>
            <person name="Jonkers W."/>
            <person name="Kazan K."/>
            <person name="Kodira C.D."/>
            <person name="Koehrsen M."/>
            <person name="Kumar L."/>
            <person name="Lee Y.H."/>
            <person name="Li L."/>
            <person name="Manners J.M."/>
            <person name="Miranda-Saavedra D."/>
            <person name="Mukherjee M."/>
            <person name="Park G."/>
            <person name="Park J."/>
            <person name="Park S.Y."/>
            <person name="Proctor R.H."/>
            <person name="Regev A."/>
            <person name="Ruiz-Roldan M.C."/>
            <person name="Sain D."/>
            <person name="Sakthikumar S."/>
            <person name="Sykes S."/>
            <person name="Schwartz D.C."/>
            <person name="Turgeon B.G."/>
            <person name="Wapinski I."/>
            <person name="Yoder O."/>
            <person name="Young S."/>
            <person name="Zeng Q."/>
            <person name="Zhou S."/>
            <person name="Galagan J."/>
            <person name="Cuomo C.A."/>
            <person name="Kistler H.C."/>
            <person name="Rep M."/>
        </authorList>
    </citation>
    <scope>GENOME REANNOTATION</scope>
    <source>
        <strain evidence="7">ATCC MYA-4620 / CBS 123657 / FGSC 9075 / NRRL 31084 / PH-1</strain>
        <strain evidence="6">PH-1 / ATCC MYA-4620 / FGSC 9075 / NRRL 31084</strain>
    </source>
</reference>
<reference evidence="5 7" key="4">
    <citation type="journal article" date="2015" name="BMC Genomics">
        <title>The completed genome sequence of the pathogenic ascomycete fungus Fusarium graminearum.</title>
        <authorList>
            <person name="King R."/>
            <person name="Urban M."/>
            <person name="Hammond-Kosack M.C."/>
            <person name="Hassani-Pak K."/>
            <person name="Hammond-Kosack K.E."/>
        </authorList>
    </citation>
    <scope>NUCLEOTIDE SEQUENCE [LARGE SCALE GENOMIC DNA]</scope>
    <source>
        <strain evidence="7">ATCC MYA-4620 / CBS 123657 / FGSC 9075 / NRRL 31084 / PH-1</strain>
        <strain evidence="5">PH-1</strain>
    </source>
</reference>
<organism evidence="6">
    <name type="scientific">Gibberella zeae (strain ATCC MYA-4620 / CBS 123657 / FGSC 9075 / NRRL 31084 / PH-1)</name>
    <name type="common">Wheat head blight fungus</name>
    <name type="synonym">Fusarium graminearum</name>
    <dbReference type="NCBI Taxonomy" id="229533"/>
    <lineage>
        <taxon>Eukaryota</taxon>
        <taxon>Fungi</taxon>
        <taxon>Dikarya</taxon>
        <taxon>Ascomycota</taxon>
        <taxon>Pezizomycotina</taxon>
        <taxon>Sordariomycetes</taxon>
        <taxon>Hypocreomycetidae</taxon>
        <taxon>Hypocreales</taxon>
        <taxon>Nectriaceae</taxon>
        <taxon>Fusarium</taxon>
    </lineage>
</organism>
<proteinExistence type="inferred from homology"/>
<dbReference type="Pfam" id="PF05368">
    <property type="entry name" value="NmrA"/>
    <property type="match status" value="1"/>
</dbReference>
<keyword evidence="2" id="KW-0521">NADP</keyword>
<feature type="domain" description="NmrA-like" evidence="4">
    <location>
        <begin position="3"/>
        <end position="274"/>
    </location>
</feature>
<dbReference type="InParanoid" id="A0A0E0S502"/>
<dbReference type="InterPro" id="IPR008030">
    <property type="entry name" value="NmrA-like"/>
</dbReference>
<evidence type="ECO:0000313" key="7">
    <source>
        <dbReference type="Proteomes" id="UP000070720"/>
    </source>
</evidence>
<dbReference type="PANTHER" id="PTHR42748">
    <property type="entry name" value="NITROGEN METABOLITE REPRESSION PROTEIN NMRA FAMILY MEMBER"/>
    <property type="match status" value="1"/>
</dbReference>
<dbReference type="SUPFAM" id="SSF51735">
    <property type="entry name" value="NAD(P)-binding Rossmann-fold domains"/>
    <property type="match status" value="1"/>
</dbReference>
<evidence type="ECO:0000256" key="3">
    <source>
        <dbReference type="ARBA" id="ARBA00023002"/>
    </source>
</evidence>
<dbReference type="EnsemblFungi" id="CEF78577">
    <property type="protein sequence ID" value="CEF78577"/>
    <property type="gene ID" value="FGRRES_16217"/>
</dbReference>
<comment type="similarity">
    <text evidence="1">Belongs to the NmrA-type oxidoreductase family.</text>
</comment>
<dbReference type="GO" id="GO:0005634">
    <property type="term" value="C:nucleus"/>
    <property type="evidence" value="ECO:0007669"/>
    <property type="project" value="TreeGrafter"/>
</dbReference>
<evidence type="ECO:0000256" key="1">
    <source>
        <dbReference type="ARBA" id="ARBA00006328"/>
    </source>
</evidence>
<dbReference type="Gene3D" id="3.40.50.720">
    <property type="entry name" value="NAD(P)-binding Rossmann-like Domain"/>
    <property type="match status" value="1"/>
</dbReference>
<dbReference type="EMBL" id="HG970333">
    <property type="protein sequence ID" value="CEF78577.1"/>
    <property type="molecule type" value="Genomic_DNA"/>
</dbReference>
<sequence length="305" mass="34481">MASIVFVTGATGRQGSAVARQLLDIGWTVRATARNMESPKAKELQNIGVELTPGDWDNEETLKKVIEGCTHVFLNVVPNLATFTSEVPHAKRILDMAKLTGVKHVVYSSGMAIKDLEKGPYHNPEHPVCRGHCWKRDIENLVQESGFDAWTILRPGFFMCNMLDPKVNMMYPDLVPQGILKTAYTPETRLPQVDVEDIAKFAVAAFREPERFNHQFVPIASEKLTLAEITKQLGEATGRSFRTTFITDEEIEEKMATDFFIAIQVMARELEDKVDIEDVQGWGIPLTSFEEFLEREESWVKSTYL</sequence>
<dbReference type="InterPro" id="IPR051164">
    <property type="entry name" value="NmrA-like_oxidored"/>
</dbReference>
<protein>
    <submittedName>
        <fullName evidence="5">Chromosome 2, complete genome</fullName>
    </submittedName>
</protein>
<evidence type="ECO:0000313" key="6">
    <source>
        <dbReference type="EnsemblFungi" id="CEF78577"/>
    </source>
</evidence>
<accession>A0A0E0S502</accession>
<reference evidence="6" key="5">
    <citation type="submission" date="2017-01" db="UniProtKB">
        <authorList>
            <consortium name="EnsemblFungi"/>
        </authorList>
    </citation>
    <scope>IDENTIFICATION</scope>
    <source>
        <strain evidence="6">PH-1 / ATCC MYA-4620 / FGSC 9075 / NRRL 31084</strain>
    </source>
</reference>
<evidence type="ECO:0000313" key="5">
    <source>
        <dbReference type="EMBL" id="CEF78577.1"/>
    </source>
</evidence>
<evidence type="ECO:0000256" key="2">
    <source>
        <dbReference type="ARBA" id="ARBA00022857"/>
    </source>
</evidence>
<evidence type="ECO:0000259" key="4">
    <source>
        <dbReference type="Pfam" id="PF05368"/>
    </source>
</evidence>
<dbReference type="Proteomes" id="UP000070720">
    <property type="component" value="Chromosome 2"/>
</dbReference>
<dbReference type="CDD" id="cd05251">
    <property type="entry name" value="NmrA_like_SDR_a"/>
    <property type="match status" value="1"/>
</dbReference>
<reference key="3">
    <citation type="submission" date="2014-02" db="EMBL/GenBank/DDBJ databases">
        <title>A revised Fusarium graminearum genomic reference sequence using whole shotgun re-sequencing.</title>
        <authorList>
            <person name="King R."/>
            <person name="Urban M."/>
            <person name="Hassani-Pak K."/>
            <person name="Hammond-Kosack K."/>
        </authorList>
    </citation>
    <scope>NUCLEOTIDE SEQUENCE</scope>
    <source>
        <strain>PH-1</strain>
    </source>
</reference>
<dbReference type="STRING" id="229533.A0A0E0S502"/>
<reference evidence="6 7" key="1">
    <citation type="journal article" date="2007" name="Science">
        <title>The Fusarium graminearum genome reveals a link between localized polymorphism and pathogen specialization.</title>
        <authorList>
            <person name="Cuomo C.A."/>
            <person name="Gueldener U."/>
            <person name="Xu J.-R."/>
            <person name="Trail F."/>
            <person name="Turgeon B.G."/>
            <person name="Di Pietro A."/>
            <person name="Walton J.D."/>
            <person name="Ma L.-J."/>
            <person name="Baker S.E."/>
            <person name="Rep M."/>
            <person name="Adam G."/>
            <person name="Antoniw J."/>
            <person name="Baldwin T."/>
            <person name="Calvo S.E."/>
            <person name="Chang Y.-L."/>
            <person name="DeCaprio D."/>
            <person name="Gale L.R."/>
            <person name="Gnerre S."/>
            <person name="Goswami R.S."/>
            <person name="Hammond-Kosack K."/>
            <person name="Harris L.J."/>
            <person name="Hilburn K."/>
            <person name="Kennell J.C."/>
            <person name="Kroken S."/>
            <person name="Magnuson J.K."/>
            <person name="Mannhaupt G."/>
            <person name="Mauceli E.W."/>
            <person name="Mewes H.-W."/>
            <person name="Mitterbauer R."/>
            <person name="Muehlbauer G."/>
            <person name="Muensterkoetter M."/>
            <person name="Nelson D."/>
            <person name="O'Donnell K."/>
            <person name="Ouellet T."/>
            <person name="Qi W."/>
            <person name="Quesneville H."/>
            <person name="Roncero M.I.G."/>
            <person name="Seong K.-Y."/>
            <person name="Tetko I.V."/>
            <person name="Urban M."/>
            <person name="Waalwijk C."/>
            <person name="Ward T.J."/>
            <person name="Yao J."/>
            <person name="Birren B.W."/>
            <person name="Kistler H.C."/>
        </authorList>
    </citation>
    <scope>NUCLEOTIDE SEQUENCE [LARGE SCALE GENOMIC DNA]</scope>
    <source>
        <strain evidence="7">ATCC MYA-4620 / CBS 123657 / FGSC 9075 / NRRL 31084 / PH-1</strain>
        <strain evidence="6">PH-1 / ATCC MYA-4620 / FGSC 9075 / NRRL 31084</strain>
    </source>
</reference>